<protein>
    <submittedName>
        <fullName evidence="1">Uncharacterized protein</fullName>
    </submittedName>
</protein>
<reference evidence="1 2" key="1">
    <citation type="journal article" date="2023" name="Life. Sci Alliance">
        <title>Evolutionary insights into 3D genome organization and epigenetic landscape of Vigna mungo.</title>
        <authorList>
            <person name="Junaid A."/>
            <person name="Singh B."/>
            <person name="Bhatia S."/>
        </authorList>
    </citation>
    <scope>NUCLEOTIDE SEQUENCE [LARGE SCALE GENOMIC DNA]</scope>
    <source>
        <strain evidence="1">Urdbean</strain>
    </source>
</reference>
<name>A0AAQ3S4V2_VIGMU</name>
<evidence type="ECO:0000313" key="1">
    <source>
        <dbReference type="EMBL" id="WVZ15799.1"/>
    </source>
</evidence>
<gene>
    <name evidence="1" type="ORF">V8G54_013365</name>
</gene>
<organism evidence="1 2">
    <name type="scientific">Vigna mungo</name>
    <name type="common">Black gram</name>
    <name type="synonym">Phaseolus mungo</name>
    <dbReference type="NCBI Taxonomy" id="3915"/>
    <lineage>
        <taxon>Eukaryota</taxon>
        <taxon>Viridiplantae</taxon>
        <taxon>Streptophyta</taxon>
        <taxon>Embryophyta</taxon>
        <taxon>Tracheophyta</taxon>
        <taxon>Spermatophyta</taxon>
        <taxon>Magnoliopsida</taxon>
        <taxon>eudicotyledons</taxon>
        <taxon>Gunneridae</taxon>
        <taxon>Pentapetalae</taxon>
        <taxon>rosids</taxon>
        <taxon>fabids</taxon>
        <taxon>Fabales</taxon>
        <taxon>Fabaceae</taxon>
        <taxon>Papilionoideae</taxon>
        <taxon>50 kb inversion clade</taxon>
        <taxon>NPAAA clade</taxon>
        <taxon>indigoferoid/millettioid clade</taxon>
        <taxon>Phaseoleae</taxon>
        <taxon>Vigna</taxon>
    </lineage>
</organism>
<evidence type="ECO:0000313" key="2">
    <source>
        <dbReference type="Proteomes" id="UP001374535"/>
    </source>
</evidence>
<sequence>MGKPWISYSCANSFPMVASTLAKTTPSSLSSVATAAYSGARAWQWPHQGDVELDHDKAVVLDDGGEIVLLQNDNVFVVHRGLLERLLGGGVEAGEIVKVVVFVFIVVEVVGI</sequence>
<proteinExistence type="predicted"/>
<keyword evidence="2" id="KW-1185">Reference proteome</keyword>
<accession>A0AAQ3S4V2</accession>
<dbReference type="AlphaFoldDB" id="A0AAQ3S4V2"/>
<dbReference type="Proteomes" id="UP001374535">
    <property type="component" value="Chromosome 4"/>
</dbReference>
<dbReference type="EMBL" id="CP144697">
    <property type="protein sequence ID" value="WVZ15799.1"/>
    <property type="molecule type" value="Genomic_DNA"/>
</dbReference>